<gene>
    <name evidence="1" type="ORF">METZ01_LOCUS286880</name>
</gene>
<dbReference type="AlphaFoldDB" id="A0A382LBE8"/>
<proteinExistence type="predicted"/>
<organism evidence="1">
    <name type="scientific">marine metagenome</name>
    <dbReference type="NCBI Taxonomy" id="408172"/>
    <lineage>
        <taxon>unclassified sequences</taxon>
        <taxon>metagenomes</taxon>
        <taxon>ecological metagenomes</taxon>
    </lineage>
</organism>
<dbReference type="EMBL" id="UINC01085986">
    <property type="protein sequence ID" value="SVC34026.1"/>
    <property type="molecule type" value="Genomic_DNA"/>
</dbReference>
<sequence length="37" mass="3858">MLGPRGDYRGSIESLAPPNEVAAGLVEFLRNDAAAAE</sequence>
<evidence type="ECO:0000313" key="1">
    <source>
        <dbReference type="EMBL" id="SVC34026.1"/>
    </source>
</evidence>
<protein>
    <submittedName>
        <fullName evidence="1">Uncharacterized protein</fullName>
    </submittedName>
</protein>
<accession>A0A382LBE8</accession>
<reference evidence="1" key="1">
    <citation type="submission" date="2018-05" db="EMBL/GenBank/DDBJ databases">
        <authorList>
            <person name="Lanie J.A."/>
            <person name="Ng W.-L."/>
            <person name="Kazmierczak K.M."/>
            <person name="Andrzejewski T.M."/>
            <person name="Davidsen T.M."/>
            <person name="Wayne K.J."/>
            <person name="Tettelin H."/>
            <person name="Glass J.I."/>
            <person name="Rusch D."/>
            <person name="Podicherti R."/>
            <person name="Tsui H.-C.T."/>
            <person name="Winkler M.E."/>
        </authorList>
    </citation>
    <scope>NUCLEOTIDE SEQUENCE</scope>
</reference>
<name>A0A382LBE8_9ZZZZ</name>